<keyword evidence="5" id="KW-0067">ATP-binding</keyword>
<dbReference type="PANTHER" id="PTHR43294:SF20">
    <property type="entry name" value="P-TYPE ATPASE"/>
    <property type="match status" value="1"/>
</dbReference>
<feature type="transmembrane region" description="Helical" evidence="9">
    <location>
        <begin position="706"/>
        <end position="728"/>
    </location>
</feature>
<evidence type="ECO:0000256" key="9">
    <source>
        <dbReference type="SAM" id="Phobius"/>
    </source>
</evidence>
<dbReference type="InterPro" id="IPR023298">
    <property type="entry name" value="ATPase_P-typ_TM_dom_sf"/>
</dbReference>
<evidence type="ECO:0000256" key="7">
    <source>
        <dbReference type="ARBA" id="ARBA00022989"/>
    </source>
</evidence>
<evidence type="ECO:0000313" key="11">
    <source>
        <dbReference type="EMBL" id="MBD2345379.1"/>
    </source>
</evidence>
<feature type="transmembrane region" description="Helical" evidence="9">
    <location>
        <begin position="853"/>
        <end position="873"/>
    </location>
</feature>
<keyword evidence="6" id="KW-1278">Translocase</keyword>
<dbReference type="Pfam" id="PF00689">
    <property type="entry name" value="Cation_ATPase_C"/>
    <property type="match status" value="1"/>
</dbReference>
<dbReference type="SUPFAM" id="SSF81653">
    <property type="entry name" value="Calcium ATPase, transduction domain A"/>
    <property type="match status" value="1"/>
</dbReference>
<feature type="transmembrane region" description="Helical" evidence="9">
    <location>
        <begin position="783"/>
        <end position="801"/>
    </location>
</feature>
<dbReference type="PRINTS" id="PR00119">
    <property type="entry name" value="CATATPASE"/>
</dbReference>
<dbReference type="SUPFAM" id="SSF81665">
    <property type="entry name" value="Calcium ATPase, transmembrane domain M"/>
    <property type="match status" value="1"/>
</dbReference>
<feature type="transmembrane region" description="Helical" evidence="9">
    <location>
        <begin position="254"/>
        <end position="273"/>
    </location>
</feature>
<keyword evidence="4" id="KW-0547">Nucleotide-binding</keyword>
<comment type="caution">
    <text evidence="11">The sequence shown here is derived from an EMBL/GenBank/DDBJ whole genome shotgun (WGS) entry which is preliminary data.</text>
</comment>
<protein>
    <submittedName>
        <fullName evidence="11">Cation-transporting P-type ATPase</fullName>
    </submittedName>
</protein>
<dbReference type="Pfam" id="PF13246">
    <property type="entry name" value="Cation_ATPase"/>
    <property type="match status" value="1"/>
</dbReference>
<dbReference type="Gene3D" id="3.40.1110.10">
    <property type="entry name" value="Calcium-transporting ATPase, cytoplasmic domain N"/>
    <property type="match status" value="1"/>
</dbReference>
<dbReference type="RefSeq" id="WP_190407820.1">
    <property type="nucleotide sequence ID" value="NZ_JACJRF010000024.1"/>
</dbReference>
<dbReference type="Gene3D" id="2.70.150.10">
    <property type="entry name" value="Calcium-transporting ATPase, cytoplasmic transduction domain A"/>
    <property type="match status" value="1"/>
</dbReference>
<dbReference type="PRINTS" id="PR00120">
    <property type="entry name" value="HATPASE"/>
</dbReference>
<dbReference type="Proteomes" id="UP000607281">
    <property type="component" value="Unassembled WGS sequence"/>
</dbReference>
<dbReference type="Pfam" id="PF00690">
    <property type="entry name" value="Cation_ATPase_N"/>
    <property type="match status" value="1"/>
</dbReference>
<dbReference type="InterPro" id="IPR008250">
    <property type="entry name" value="ATPase_P-typ_transduc_dom_A_sf"/>
</dbReference>
<dbReference type="Gene3D" id="3.40.50.1000">
    <property type="entry name" value="HAD superfamily/HAD-like"/>
    <property type="match status" value="1"/>
</dbReference>
<dbReference type="InterPro" id="IPR050510">
    <property type="entry name" value="Cation_transp_ATPase_P-type"/>
</dbReference>
<keyword evidence="12" id="KW-1185">Reference proteome</keyword>
<feature type="transmembrane region" description="Helical" evidence="9">
    <location>
        <begin position="821"/>
        <end position="841"/>
    </location>
</feature>
<reference evidence="11 12" key="1">
    <citation type="journal article" date="2020" name="ISME J.">
        <title>Comparative genomics reveals insights into cyanobacterial evolution and habitat adaptation.</title>
        <authorList>
            <person name="Chen M.Y."/>
            <person name="Teng W.K."/>
            <person name="Zhao L."/>
            <person name="Hu C.X."/>
            <person name="Zhou Y.K."/>
            <person name="Han B.P."/>
            <person name="Song L.R."/>
            <person name="Shu W.S."/>
        </authorList>
    </citation>
    <scope>NUCLEOTIDE SEQUENCE [LARGE SCALE GENOMIC DNA]</scope>
    <source>
        <strain evidence="11 12">FACHB-260</strain>
    </source>
</reference>
<dbReference type="InterPro" id="IPR059000">
    <property type="entry name" value="ATPase_P-type_domA"/>
</dbReference>
<dbReference type="Pfam" id="PF00122">
    <property type="entry name" value="E1-E2_ATPase"/>
    <property type="match status" value="1"/>
</dbReference>
<name>A0ABR8CR19_9NOST</name>
<keyword evidence="7 9" id="KW-1133">Transmembrane helix</keyword>
<dbReference type="Pfam" id="PF08282">
    <property type="entry name" value="Hydrolase_3"/>
    <property type="match status" value="1"/>
</dbReference>
<dbReference type="NCBIfam" id="TIGR01494">
    <property type="entry name" value="ATPase_P-type"/>
    <property type="match status" value="2"/>
</dbReference>
<evidence type="ECO:0000256" key="1">
    <source>
        <dbReference type="ARBA" id="ARBA00004141"/>
    </source>
</evidence>
<evidence type="ECO:0000256" key="3">
    <source>
        <dbReference type="ARBA" id="ARBA00022692"/>
    </source>
</evidence>
<dbReference type="SFLD" id="SFLDF00027">
    <property type="entry name" value="p-type_atpase"/>
    <property type="match status" value="1"/>
</dbReference>
<dbReference type="InterPro" id="IPR023214">
    <property type="entry name" value="HAD_sf"/>
</dbReference>
<keyword evidence="3 9" id="KW-0812">Transmembrane</keyword>
<evidence type="ECO:0000256" key="2">
    <source>
        <dbReference type="ARBA" id="ARBA00005675"/>
    </source>
</evidence>
<dbReference type="PROSITE" id="PS00154">
    <property type="entry name" value="ATPASE_E1_E2"/>
    <property type="match status" value="1"/>
</dbReference>
<comment type="subcellular location">
    <subcellularLocation>
        <location evidence="1">Membrane</location>
        <topology evidence="1">Multi-pass membrane protein</topology>
    </subcellularLocation>
</comment>
<dbReference type="InterPro" id="IPR044492">
    <property type="entry name" value="P_typ_ATPase_HD_dom"/>
</dbReference>
<dbReference type="EMBL" id="JACJRF010000024">
    <property type="protein sequence ID" value="MBD2345379.1"/>
    <property type="molecule type" value="Genomic_DNA"/>
</dbReference>
<dbReference type="InterPro" id="IPR023299">
    <property type="entry name" value="ATPase_P-typ_cyto_dom_N"/>
</dbReference>
<dbReference type="InterPro" id="IPR036412">
    <property type="entry name" value="HAD-like_sf"/>
</dbReference>
<feature type="transmembrane region" description="Helical" evidence="9">
    <location>
        <begin position="87"/>
        <end position="107"/>
    </location>
</feature>
<comment type="similarity">
    <text evidence="2">Belongs to the cation transport ATPase (P-type) (TC 3.A.3) family. Type IIA subfamily.</text>
</comment>
<dbReference type="InterPro" id="IPR001757">
    <property type="entry name" value="P_typ_ATPase"/>
</dbReference>
<feature type="transmembrane region" description="Helical" evidence="9">
    <location>
        <begin position="285"/>
        <end position="309"/>
    </location>
</feature>
<dbReference type="InterPro" id="IPR006068">
    <property type="entry name" value="ATPase_P-typ_cation-transptr_C"/>
</dbReference>
<dbReference type="SUPFAM" id="SSF56784">
    <property type="entry name" value="HAD-like"/>
    <property type="match status" value="1"/>
</dbReference>
<feature type="transmembrane region" description="Helical" evidence="9">
    <location>
        <begin position="885"/>
        <end position="905"/>
    </location>
</feature>
<feature type="transmembrane region" description="Helical" evidence="9">
    <location>
        <begin position="734"/>
        <end position="755"/>
    </location>
</feature>
<keyword evidence="8 9" id="KW-0472">Membrane</keyword>
<dbReference type="CDD" id="cd02080">
    <property type="entry name" value="P-type_ATPase_cation"/>
    <property type="match status" value="1"/>
</dbReference>
<dbReference type="SFLD" id="SFLDS00003">
    <property type="entry name" value="Haloacid_Dehalogenase"/>
    <property type="match status" value="1"/>
</dbReference>
<dbReference type="SFLD" id="SFLDG00002">
    <property type="entry name" value="C1.7:_P-type_atpase_like"/>
    <property type="match status" value="1"/>
</dbReference>
<dbReference type="SUPFAM" id="SSF81660">
    <property type="entry name" value="Metal cation-transporting ATPase, ATP-binding domain N"/>
    <property type="match status" value="1"/>
</dbReference>
<sequence>MTTTVEGTIQSYQWHNLPASKVAQHLDSNLETGLTLDQVTKRQESFGANELKGKRGVNPIIRFLLQFNQPLLYILLVAGAIKALIGQWVNAWVIWGVTLINAIIGFIQESKAESAIAALASSVQTNATIFRNGQKLQVPSTELVPGDLVLLTSGDKVPADLRLIQSRNLQVNESALTGESVAIEKNIEPVNADAVLAERANMAYAGSFVTFGTGKGIVVAIGKATETGRISQLMEESVSLKTPLTRKFDKFSRTLLYVILGIAALTFAVGLGYGNSWAAMFEAAVAFAVSAIPEGLPAVVTVTLAIGVSRMARRHAIVRKLPAVETLGGATVICSDKTGTLTENQMTVQAIYAGGKYYTVTGTGYIPEGEILLDEQPVDWLHSPVLAECLKAGLLCNDSHLEYKDEQWQVIGDPTEGALTVVANKVGLASNSLEPEMPRLDVIPFESEFQYMATLHEGGSREDSLETRTIYVKGSVESILQRCQQMLYADGNPTPVDTQTLHQEVDAMAHQGLRVLAFAQKSVPPTQDSLDHADIENDLVFLGLQGMIDPPRGEAIAAVAACQNAGIQVKMITGDHAVTARAIAQRMGFNKHGEVLAFTGAQLAQMEQSQLATAIEDGAVFARVAPEQKLRIVEALQSKGEIVAMTGDGVNDAPALKQADIGIAMGGAGTEVAKEAADMILTDDNFASIEAAVEEGRTVYRNLLKAIAFILPVNGGESMTILISVLLARDLPILSLQVLWLNMVNSIAMTVPLAFEPKSPRVMQLSPRSPREPLLSKSLLKRILAISIFNWILIFGVFEWIRRSTGNIDLARTMAIQALVSGRLFYLLSISQLGIAAVNFLRGVRQPLSDISAIAIGLATTIVLQIIFSQWSLMNILFATAPLNLTQWLICLLVGLPMIPVALIVNRFDPLD</sequence>
<feature type="domain" description="Cation-transporting P-type ATPase N-terminal" evidence="10">
    <location>
        <begin position="13"/>
        <end position="87"/>
    </location>
</feature>
<dbReference type="InterPro" id="IPR004014">
    <property type="entry name" value="ATPase_P-typ_cation-transptr_N"/>
</dbReference>
<accession>A0ABR8CR19</accession>
<evidence type="ECO:0000256" key="6">
    <source>
        <dbReference type="ARBA" id="ARBA00022967"/>
    </source>
</evidence>
<dbReference type="Gene3D" id="1.20.1110.10">
    <property type="entry name" value="Calcium-transporting ATPase, transmembrane domain"/>
    <property type="match status" value="1"/>
</dbReference>
<evidence type="ECO:0000313" key="12">
    <source>
        <dbReference type="Proteomes" id="UP000607281"/>
    </source>
</evidence>
<organism evidence="11 12">
    <name type="scientific">Anabaena subtropica FACHB-260</name>
    <dbReference type="NCBI Taxonomy" id="2692884"/>
    <lineage>
        <taxon>Bacteria</taxon>
        <taxon>Bacillati</taxon>
        <taxon>Cyanobacteriota</taxon>
        <taxon>Cyanophyceae</taxon>
        <taxon>Nostocales</taxon>
        <taxon>Nostocaceae</taxon>
        <taxon>Anabaena</taxon>
    </lineage>
</organism>
<proteinExistence type="inferred from homology"/>
<evidence type="ECO:0000256" key="4">
    <source>
        <dbReference type="ARBA" id="ARBA00022741"/>
    </source>
</evidence>
<gene>
    <name evidence="11" type="ORF">H6G18_14645</name>
</gene>
<evidence type="ECO:0000259" key="10">
    <source>
        <dbReference type="SMART" id="SM00831"/>
    </source>
</evidence>
<evidence type="ECO:0000256" key="5">
    <source>
        <dbReference type="ARBA" id="ARBA00022840"/>
    </source>
</evidence>
<dbReference type="PANTHER" id="PTHR43294">
    <property type="entry name" value="SODIUM/POTASSIUM-TRANSPORTING ATPASE SUBUNIT ALPHA"/>
    <property type="match status" value="1"/>
</dbReference>
<feature type="transmembrane region" description="Helical" evidence="9">
    <location>
        <begin position="60"/>
        <end position="81"/>
    </location>
</feature>
<dbReference type="InterPro" id="IPR018303">
    <property type="entry name" value="ATPase_P-typ_P_site"/>
</dbReference>
<dbReference type="SMART" id="SM00831">
    <property type="entry name" value="Cation_ATPase_N"/>
    <property type="match status" value="1"/>
</dbReference>
<evidence type="ECO:0000256" key="8">
    <source>
        <dbReference type="ARBA" id="ARBA00023136"/>
    </source>
</evidence>